<comment type="caution">
    <text evidence="1">The sequence shown here is derived from an EMBL/GenBank/DDBJ whole genome shotgun (WGS) entry which is preliminary data.</text>
</comment>
<dbReference type="EMBL" id="JAPQKI010000004">
    <property type="protein sequence ID" value="KAJ5103026.1"/>
    <property type="molecule type" value="Genomic_DNA"/>
</dbReference>
<gene>
    <name evidence="1" type="ORF">N7532_003555</name>
</gene>
<organism evidence="1 2">
    <name type="scientific">Penicillium argentinense</name>
    <dbReference type="NCBI Taxonomy" id="1131581"/>
    <lineage>
        <taxon>Eukaryota</taxon>
        <taxon>Fungi</taxon>
        <taxon>Dikarya</taxon>
        <taxon>Ascomycota</taxon>
        <taxon>Pezizomycotina</taxon>
        <taxon>Eurotiomycetes</taxon>
        <taxon>Eurotiomycetidae</taxon>
        <taxon>Eurotiales</taxon>
        <taxon>Aspergillaceae</taxon>
        <taxon>Penicillium</taxon>
    </lineage>
</organism>
<keyword evidence="2" id="KW-1185">Reference proteome</keyword>
<accession>A0A9W9FML7</accession>
<name>A0A9W9FML7_9EURO</name>
<protein>
    <submittedName>
        <fullName evidence="1">Uncharacterized protein</fullName>
    </submittedName>
</protein>
<reference evidence="1" key="1">
    <citation type="submission" date="2022-11" db="EMBL/GenBank/DDBJ databases">
        <authorList>
            <person name="Petersen C."/>
        </authorList>
    </citation>
    <scope>NUCLEOTIDE SEQUENCE</scope>
    <source>
        <strain evidence="1">IBT 30761</strain>
    </source>
</reference>
<dbReference type="Proteomes" id="UP001149074">
    <property type="component" value="Unassembled WGS sequence"/>
</dbReference>
<evidence type="ECO:0000313" key="2">
    <source>
        <dbReference type="Proteomes" id="UP001149074"/>
    </source>
</evidence>
<dbReference type="AlphaFoldDB" id="A0A9W9FML7"/>
<dbReference type="RefSeq" id="XP_056476406.1">
    <property type="nucleotide sequence ID" value="XM_056616049.1"/>
</dbReference>
<proteinExistence type="predicted"/>
<reference evidence="1" key="2">
    <citation type="journal article" date="2023" name="IMA Fungus">
        <title>Comparative genomic study of the Penicillium genus elucidates a diverse pangenome and 15 lateral gene transfer events.</title>
        <authorList>
            <person name="Petersen C."/>
            <person name="Sorensen T."/>
            <person name="Nielsen M.R."/>
            <person name="Sondergaard T.E."/>
            <person name="Sorensen J.L."/>
            <person name="Fitzpatrick D.A."/>
            <person name="Frisvad J.C."/>
            <person name="Nielsen K.L."/>
        </authorList>
    </citation>
    <scope>NUCLEOTIDE SEQUENCE</scope>
    <source>
        <strain evidence="1">IBT 30761</strain>
    </source>
</reference>
<sequence>MGTHAMRFRSKRVSTPDTTFTCSSLVFFASGSKDANDVHSVPRGRQMQRGLSLLCARRDSRAVVEQACHHLGSRYETIYMERCPLGAVAAIHINTFLFGVVFDGLQIARYDRLT</sequence>
<evidence type="ECO:0000313" key="1">
    <source>
        <dbReference type="EMBL" id="KAJ5103026.1"/>
    </source>
</evidence>
<dbReference type="GeneID" id="81355028"/>